<comment type="cofactor">
    <cofactor evidence="1">
        <name>Fe(2+)</name>
        <dbReference type="ChEBI" id="CHEBI:29033"/>
    </cofactor>
</comment>
<dbReference type="GO" id="GO:0051213">
    <property type="term" value="F:dioxygenase activity"/>
    <property type="evidence" value="ECO:0007669"/>
    <property type="project" value="UniProtKB-KW"/>
</dbReference>
<keyword evidence="2" id="KW-0560">Oxidoreductase</keyword>
<comment type="caution">
    <text evidence="7">The sequence shown here is derived from an EMBL/GenBank/DDBJ whole genome shotgun (WGS) entry which is preliminary data.</text>
</comment>
<dbReference type="Gene3D" id="3.60.130.10">
    <property type="entry name" value="Clavaminate synthase-like"/>
    <property type="match status" value="1"/>
</dbReference>
<evidence type="ECO:0000256" key="1">
    <source>
        <dbReference type="ARBA" id="ARBA00001954"/>
    </source>
</evidence>
<organism evidence="7">
    <name type="scientific">Streptantibioticus silvisoli</name>
    <dbReference type="NCBI Taxonomy" id="2705255"/>
    <lineage>
        <taxon>Bacteria</taxon>
        <taxon>Bacillati</taxon>
        <taxon>Actinomycetota</taxon>
        <taxon>Actinomycetes</taxon>
        <taxon>Kitasatosporales</taxon>
        <taxon>Streptomycetaceae</taxon>
        <taxon>Streptantibioticus</taxon>
    </lineage>
</organism>
<dbReference type="Proteomes" id="UP001156398">
    <property type="component" value="Unassembled WGS sequence"/>
</dbReference>
<dbReference type="EMBL" id="JAAGKO020000001">
    <property type="protein sequence ID" value="MDI5961415.1"/>
    <property type="molecule type" value="Genomic_DNA"/>
</dbReference>
<feature type="domain" description="TauD/TfdA-like" evidence="5">
    <location>
        <begin position="51"/>
        <end position="288"/>
    </location>
</feature>
<evidence type="ECO:0000256" key="4">
    <source>
        <dbReference type="ARBA" id="ARBA00023194"/>
    </source>
</evidence>
<dbReference type="SUPFAM" id="SSF51197">
    <property type="entry name" value="Clavaminate synthase-like"/>
    <property type="match status" value="1"/>
</dbReference>
<dbReference type="InterPro" id="IPR042098">
    <property type="entry name" value="TauD-like_sf"/>
</dbReference>
<proteinExistence type="predicted"/>
<dbReference type="EMBL" id="JABXJJ020000044">
    <property type="protein sequence ID" value="MDI5973358.1"/>
    <property type="molecule type" value="Genomic_DNA"/>
</dbReference>
<keyword evidence="3" id="KW-0408">Iron</keyword>
<keyword evidence="7" id="KW-0223">Dioxygenase</keyword>
<evidence type="ECO:0000313" key="6">
    <source>
        <dbReference type="EMBL" id="MDI5961415.1"/>
    </source>
</evidence>
<dbReference type="Pfam" id="PF02668">
    <property type="entry name" value="TauD"/>
    <property type="match status" value="1"/>
</dbReference>
<dbReference type="RefSeq" id="WP_271315616.1">
    <property type="nucleotide sequence ID" value="NZ_JAAGKO020000001.1"/>
</dbReference>
<dbReference type="InterPro" id="IPR003819">
    <property type="entry name" value="TauD/TfdA-like"/>
</dbReference>
<accession>A0AA90H9K2</accession>
<keyword evidence="4" id="KW-0045">Antibiotic biosynthesis</keyword>
<name>A0AA90H9K2_9ACTN</name>
<evidence type="ECO:0000256" key="2">
    <source>
        <dbReference type="ARBA" id="ARBA00023002"/>
    </source>
</evidence>
<keyword evidence="8" id="KW-1185">Reference proteome</keyword>
<protein>
    <submittedName>
        <fullName evidence="7">TauD/TfdA family dioxygenase</fullName>
    </submittedName>
</protein>
<evidence type="ECO:0000259" key="5">
    <source>
        <dbReference type="Pfam" id="PF02668"/>
    </source>
</evidence>
<dbReference type="AlphaFoldDB" id="A0AA90H9K2"/>
<dbReference type="PANTHER" id="PTHR10696:SF56">
    <property type="entry name" value="TAUD_TFDA-LIKE DOMAIN-CONTAINING PROTEIN"/>
    <property type="match status" value="1"/>
</dbReference>
<dbReference type="InterPro" id="IPR050411">
    <property type="entry name" value="AlphaKG_dependent_hydroxylases"/>
</dbReference>
<evidence type="ECO:0000313" key="7">
    <source>
        <dbReference type="EMBL" id="MDI5973358.1"/>
    </source>
</evidence>
<gene>
    <name evidence="6" type="ORF">POF43_001515</name>
    <name evidence="7" type="ORF">POF50_029120</name>
</gene>
<sequence>MSFPHTPQVTASLRAVAPGAPPLTAPGAPHLPEVQRLLAGCLLERPGAAAFFAAVREALDSTGFAVVSLPGFCALPAAERDALAVGVSSVLGTPSPVGGTDDLVVWDVRPRPDLPRAQRRDNISVADGQACLHTDSTFAARPERWFGLWCVRPADHGGASVLVDGRGVWDALGRSAAGRAARDTLLTRSVPMWNGQRLVPVKVFTRTAGDGLIVRYRADLLEQGVRRVRMAAGDPVGVALALLGHTLTDPALATTVRLAESQAVFVDNHRVLHGREHFDDSRRHLLRVRMHHDPVRAELRSAS</sequence>
<evidence type="ECO:0000256" key="3">
    <source>
        <dbReference type="ARBA" id="ARBA00023004"/>
    </source>
</evidence>
<evidence type="ECO:0000313" key="8">
    <source>
        <dbReference type="Proteomes" id="UP001156398"/>
    </source>
</evidence>
<reference evidence="7 8" key="1">
    <citation type="submission" date="2023-05" db="EMBL/GenBank/DDBJ databases">
        <title>Streptantibioticus silvisoli sp. nov., acidotolerant actinomycetes 1 from pine litter.</title>
        <authorList>
            <person name="Swiecimska M."/>
            <person name="Golinska P."/>
            <person name="Sangal V."/>
            <person name="Wachnowicz B."/>
            <person name="Goodfellow M."/>
        </authorList>
    </citation>
    <scope>NUCLEOTIDE SEQUENCE</scope>
    <source>
        <strain evidence="7">SL13</strain>
        <strain evidence="6 8">SL54</strain>
    </source>
</reference>
<dbReference type="PANTHER" id="PTHR10696">
    <property type="entry name" value="GAMMA-BUTYROBETAINE HYDROXYLASE-RELATED"/>
    <property type="match status" value="1"/>
</dbReference>
<dbReference type="GO" id="GO:0017000">
    <property type="term" value="P:antibiotic biosynthetic process"/>
    <property type="evidence" value="ECO:0007669"/>
    <property type="project" value="UniProtKB-KW"/>
</dbReference>